<reference evidence="2" key="1">
    <citation type="submission" date="2018-02" db="EMBL/GenBank/DDBJ databases">
        <title>Genome sequence of Desulfocucumis palustris strain NAW-5.</title>
        <authorList>
            <person name="Watanabe M."/>
            <person name="Kojima H."/>
            <person name="Fukui M."/>
        </authorList>
    </citation>
    <scope>NUCLEOTIDE SEQUENCE [LARGE SCALE GENOMIC DNA]</scope>
    <source>
        <strain evidence="2">NAW-5</strain>
    </source>
</reference>
<dbReference type="RefSeq" id="WP_104372850.1">
    <property type="nucleotide sequence ID" value="NZ_BFAV01000143.1"/>
</dbReference>
<organism evidence="1 2">
    <name type="scientific">Desulfocucumis palustris</name>
    <dbReference type="NCBI Taxonomy" id="1898651"/>
    <lineage>
        <taxon>Bacteria</taxon>
        <taxon>Bacillati</taxon>
        <taxon>Bacillota</taxon>
        <taxon>Clostridia</taxon>
        <taxon>Eubacteriales</taxon>
        <taxon>Desulfocucumaceae</taxon>
        <taxon>Desulfocucumis</taxon>
    </lineage>
</organism>
<gene>
    <name evidence="1" type="ORF">DCCM_3757</name>
</gene>
<proteinExistence type="predicted"/>
<evidence type="ECO:0000313" key="1">
    <source>
        <dbReference type="EMBL" id="GBF34637.1"/>
    </source>
</evidence>
<protein>
    <recommendedName>
        <fullName evidence="3">DUF4258 domain-containing protein</fullName>
    </recommendedName>
</protein>
<name>A0A2L2XE62_9FIRM</name>
<dbReference type="Proteomes" id="UP000239549">
    <property type="component" value="Unassembled WGS sequence"/>
</dbReference>
<dbReference type="InterPro" id="IPR025354">
    <property type="entry name" value="DUF4258"/>
</dbReference>
<evidence type="ECO:0008006" key="3">
    <source>
        <dbReference type="Google" id="ProtNLM"/>
    </source>
</evidence>
<dbReference type="Pfam" id="PF14076">
    <property type="entry name" value="DUF4258"/>
    <property type="match status" value="1"/>
</dbReference>
<comment type="caution">
    <text evidence="1">The sequence shown here is derived from an EMBL/GenBank/DDBJ whole genome shotgun (WGS) entry which is preliminary data.</text>
</comment>
<dbReference type="AlphaFoldDB" id="A0A2L2XE62"/>
<sequence>MENDILQEITRITRENGFRLTGHARDQMTARKLNTSLVKDILLNPRRLIRVDCRENDTYYKIQGGRFNRKLAVVIKDKVIVVTVM</sequence>
<dbReference type="EMBL" id="BFAV01000143">
    <property type="protein sequence ID" value="GBF34637.1"/>
    <property type="molecule type" value="Genomic_DNA"/>
</dbReference>
<keyword evidence="2" id="KW-1185">Reference proteome</keyword>
<accession>A0A2L2XE62</accession>
<evidence type="ECO:0000313" key="2">
    <source>
        <dbReference type="Proteomes" id="UP000239549"/>
    </source>
</evidence>